<accession>A0AAJ4PU58</accession>
<dbReference type="PANTHER" id="PTHR22916">
    <property type="entry name" value="GLYCOSYLTRANSFERASE"/>
    <property type="match status" value="1"/>
</dbReference>
<feature type="domain" description="Glycosyltransferase 2-like" evidence="1">
    <location>
        <begin position="11"/>
        <end position="121"/>
    </location>
</feature>
<dbReference type="GO" id="GO:0016758">
    <property type="term" value="F:hexosyltransferase activity"/>
    <property type="evidence" value="ECO:0007669"/>
    <property type="project" value="UniProtKB-ARBA"/>
</dbReference>
<name>A0AAJ4PU58_BACT4</name>
<gene>
    <name evidence="2" type="ORF">PO127_25540</name>
</gene>
<protein>
    <submittedName>
        <fullName evidence="2">Glycosyltransferase</fullName>
        <ecNumber evidence="2">2.4.-.-</ecNumber>
    </submittedName>
</protein>
<proteinExistence type="predicted"/>
<dbReference type="Gene3D" id="3.90.550.10">
    <property type="entry name" value="Spore Coat Polysaccharide Biosynthesis Protein SpsA, Chain A"/>
    <property type="match status" value="1"/>
</dbReference>
<reference evidence="2" key="1">
    <citation type="submission" date="2022-10" db="EMBL/GenBank/DDBJ databases">
        <title>Human gut microbiome strain richness.</title>
        <authorList>
            <person name="Chen-Liaw A."/>
        </authorList>
    </citation>
    <scope>NUCLEOTIDE SEQUENCE</scope>
    <source>
        <strain evidence="2">1001283st1_A3_1001283B150304_161114</strain>
    </source>
</reference>
<dbReference type="EC" id="2.4.-.-" evidence="2"/>
<evidence type="ECO:0000313" key="2">
    <source>
        <dbReference type="EMBL" id="MDC2239112.1"/>
    </source>
</evidence>
<dbReference type="SUPFAM" id="SSF53448">
    <property type="entry name" value="Nucleotide-diphospho-sugar transferases"/>
    <property type="match status" value="1"/>
</dbReference>
<keyword evidence="2" id="KW-0808">Transferase</keyword>
<dbReference type="Proteomes" id="UP001217776">
    <property type="component" value="Unassembled WGS sequence"/>
</dbReference>
<keyword evidence="2" id="KW-0328">Glycosyltransferase</keyword>
<dbReference type="InterPro" id="IPR001173">
    <property type="entry name" value="Glyco_trans_2-like"/>
</dbReference>
<dbReference type="RefSeq" id="WP_117859837.1">
    <property type="nucleotide sequence ID" value="NZ_JADMVS010000069.1"/>
</dbReference>
<dbReference type="AlphaFoldDB" id="A0AAJ4PU58"/>
<dbReference type="Pfam" id="PF00535">
    <property type="entry name" value="Glycos_transf_2"/>
    <property type="match status" value="1"/>
</dbReference>
<dbReference type="InterPro" id="IPR029044">
    <property type="entry name" value="Nucleotide-diphossugar_trans"/>
</dbReference>
<sequence length="429" mass="49704">MEKYDHLPWFSVIIPQKDRAEYLVHTLRTCMIQDYPKFEIIVSDDCSEDNSVEIVRELAQRDSRIRLFAHEHHLGMRDNFEFALNQVKPGYVMALGGDDALLPGCIWRMYEILRDTGKQLLTWAAPIFHYSENGKSIFAVKRRRNFSVTIIKSEDFLNKIARTFQYQIDECPMFYMKGVASTVLVNRVKSRTPDHSFYYCPTPDGFSGVVLAGEVEDYVFTNEPLSLCGDTKKSQGKNYGRTDVKSRFESQQFFNDNIRRTMHKDLASQPYSPLTTLMTADYLLTARDLPGWPGKFKLFSMEDLLRAAFKQMSTSPFDNSVLVRELKILKEIAKQHELLPLFEALYKKTKRRWRENSPIIGSAITNSIRFEGSDFEIHNIFDAAIATNFIAHTYRKVSFGYICKALCNSVKIFINTKKTKKIFKLPELE</sequence>
<dbReference type="PANTHER" id="PTHR22916:SF3">
    <property type="entry name" value="UDP-GLCNAC:BETAGAL BETA-1,3-N-ACETYLGLUCOSAMINYLTRANSFERASE-LIKE PROTEIN 1"/>
    <property type="match status" value="1"/>
</dbReference>
<evidence type="ECO:0000313" key="3">
    <source>
        <dbReference type="Proteomes" id="UP001217776"/>
    </source>
</evidence>
<dbReference type="EMBL" id="JAQNVG010000076">
    <property type="protein sequence ID" value="MDC2239112.1"/>
    <property type="molecule type" value="Genomic_DNA"/>
</dbReference>
<organism evidence="2 3">
    <name type="scientific">Bacteroides thetaiotaomicron</name>
    <dbReference type="NCBI Taxonomy" id="818"/>
    <lineage>
        <taxon>Bacteria</taxon>
        <taxon>Pseudomonadati</taxon>
        <taxon>Bacteroidota</taxon>
        <taxon>Bacteroidia</taxon>
        <taxon>Bacteroidales</taxon>
        <taxon>Bacteroidaceae</taxon>
        <taxon>Bacteroides</taxon>
    </lineage>
</organism>
<evidence type="ECO:0000259" key="1">
    <source>
        <dbReference type="Pfam" id="PF00535"/>
    </source>
</evidence>
<comment type="caution">
    <text evidence="2">The sequence shown here is derived from an EMBL/GenBank/DDBJ whole genome shotgun (WGS) entry which is preliminary data.</text>
</comment>
<dbReference type="CDD" id="cd00761">
    <property type="entry name" value="Glyco_tranf_GTA_type"/>
    <property type="match status" value="1"/>
</dbReference>